<feature type="transmembrane region" description="Helical" evidence="1">
    <location>
        <begin position="20"/>
        <end position="41"/>
    </location>
</feature>
<reference evidence="42 43" key="1">
    <citation type="submission" date="2014-09" db="EMBL/GenBank/DDBJ databases">
        <title>Salmonella Genotype and Phenotype Association.</title>
        <authorList>
            <person name="Chen Y."/>
            <person name="Folster J."/>
            <person name="Ayers S."/>
            <person name="Kabera C."/>
            <person name="Li C."/>
            <person name="Mukherjee S."/>
            <person name="Lam C."/>
            <person name="Zhao S."/>
            <person name="McDermott P."/>
        </authorList>
    </citation>
    <scope>NUCLEOTIDE SEQUENCE [LARGE SCALE GENOMIC DNA]</scope>
    <source>
        <strain evidence="42 43">CVM N32045</strain>
    </source>
</reference>
<dbReference type="EMBL" id="AAMEWS010000025">
    <property type="protein sequence ID" value="EDG6486771.1"/>
    <property type="molecule type" value="Genomic_DNA"/>
</dbReference>
<dbReference type="EMBL" id="DAANOL010000001">
    <property type="protein sequence ID" value="HAD0829641.1"/>
    <property type="molecule type" value="Genomic_DNA"/>
</dbReference>
<sequence length="72" mass="8624">MTKIFRKSYPRQSRFKEALFFLLFLILMVPISPIFFIWLAGVQAEKIAEWYSSIVWGPFNKLHNKLNPYREG</sequence>
<evidence type="ECO:0000313" key="6">
    <source>
        <dbReference type="EMBL" id="ECB2819496.1"/>
    </source>
</evidence>
<evidence type="ECO:0000313" key="22">
    <source>
        <dbReference type="EMBL" id="HAD0495990.1"/>
    </source>
</evidence>
<evidence type="ECO:0000313" key="33">
    <source>
        <dbReference type="EMBL" id="HAD0829641.1"/>
    </source>
</evidence>
<evidence type="ECO:0000313" key="28">
    <source>
        <dbReference type="EMBL" id="HAD0645717.1"/>
    </source>
</evidence>
<evidence type="ECO:0000313" key="39">
    <source>
        <dbReference type="EMBL" id="HAD1875804.1"/>
    </source>
</evidence>
<dbReference type="EMBL" id="DAANVN010000003">
    <property type="protein sequence ID" value="HAD1607563.1"/>
    <property type="molecule type" value="Genomic_DNA"/>
</dbReference>
<evidence type="ECO:0000313" key="20">
    <source>
        <dbReference type="EMBL" id="HAD0487358.1"/>
    </source>
</evidence>
<dbReference type="EMBL" id="DAANQW010000005">
    <property type="protein sequence ID" value="HAD1033506.1"/>
    <property type="molecule type" value="Genomic_DNA"/>
</dbReference>
<dbReference type="EMBL" id="DAANXU010000002">
    <property type="protein sequence ID" value="HAD1875804.1"/>
    <property type="molecule type" value="Genomic_DNA"/>
</dbReference>
<evidence type="ECO:0000313" key="36">
    <source>
        <dbReference type="EMBL" id="HAD1371586.1"/>
    </source>
</evidence>
<dbReference type="EMBL" id="DAANWZ010000002">
    <property type="protein sequence ID" value="HAD1823698.1"/>
    <property type="molecule type" value="Genomic_DNA"/>
</dbReference>
<evidence type="ECO:0000313" key="21">
    <source>
        <dbReference type="EMBL" id="HAD0493203.1"/>
    </source>
</evidence>
<dbReference type="EMBL" id="AAMOFR010000005">
    <property type="protein sequence ID" value="EDJ4178230.1"/>
    <property type="molecule type" value="Genomic_DNA"/>
</dbReference>
<dbReference type="EMBL" id="AAKYSK010000050">
    <property type="protein sequence ID" value="ECX3063264.1"/>
    <property type="molecule type" value="Genomic_DNA"/>
</dbReference>
<evidence type="ECO:0000313" key="4">
    <source>
        <dbReference type="EMBL" id="EBZ8376378.1"/>
    </source>
</evidence>
<protein>
    <submittedName>
        <fullName evidence="18">DUF4014 domain-containing protein</fullName>
    </submittedName>
    <submittedName>
        <fullName evidence="42">Sugar acetyltransferase inhibitor</fullName>
    </submittedName>
</protein>
<dbReference type="EMBL" id="AAKSLO010000005">
    <property type="protein sequence ID" value="ECV5316459.1"/>
    <property type="molecule type" value="Genomic_DNA"/>
</dbReference>
<dbReference type="EMBL" id="AAKJEM010000002">
    <property type="protein sequence ID" value="ECS2996760.1"/>
    <property type="molecule type" value="Genomic_DNA"/>
</dbReference>
<accession>A0A0W6TUI1</accession>
<dbReference type="EMBL" id="DAANOC010000004">
    <property type="protein sequence ID" value="HAD0694755.1"/>
    <property type="molecule type" value="Genomic_DNA"/>
</dbReference>
<evidence type="ECO:0000313" key="37">
    <source>
        <dbReference type="EMBL" id="HAD1607563.1"/>
    </source>
</evidence>
<evidence type="ECO:0000313" key="23">
    <source>
        <dbReference type="EMBL" id="HAD0534899.1"/>
    </source>
</evidence>
<dbReference type="EMBL" id="AAHSKS010000066">
    <property type="protein sequence ID" value="EBZ8376378.1"/>
    <property type="molecule type" value="Genomic_DNA"/>
</dbReference>
<dbReference type="Proteomes" id="UP000839909">
    <property type="component" value="Unassembled WGS sequence"/>
</dbReference>
<dbReference type="EMBL" id="DAARHT010000022">
    <property type="protein sequence ID" value="HAE2525201.1"/>
    <property type="molecule type" value="Genomic_DNA"/>
</dbReference>
<dbReference type="EMBL" id="DAANMF010000003">
    <property type="protein sequence ID" value="HAD0467787.1"/>
    <property type="molecule type" value="Genomic_DNA"/>
</dbReference>
<evidence type="ECO:0000313" key="26">
    <source>
        <dbReference type="EMBL" id="HAD0610919.1"/>
    </source>
</evidence>
<reference evidence="5" key="5">
    <citation type="submission" date="2018-12" db="EMBL/GenBank/DDBJ databases">
        <authorList>
            <person name="Ashton P.M."/>
            <person name="Dallman T."/>
            <person name="Nair S."/>
            <person name="De Pinna E."/>
            <person name="Peters T."/>
            <person name="Grant K."/>
        </authorList>
    </citation>
    <scope>NUCLEOTIDE SEQUENCE</scope>
    <source>
        <strain evidence="3">422529</strain>
        <strain evidence="2">461175</strain>
        <strain evidence="5">582921</strain>
    </source>
</reference>
<organism evidence="18">
    <name type="scientific">Salmonella typhimurium</name>
    <dbReference type="NCBI Taxonomy" id="90371"/>
    <lineage>
        <taxon>Bacteria</taxon>
        <taxon>Pseudomonadati</taxon>
        <taxon>Pseudomonadota</taxon>
        <taxon>Gammaproteobacteria</taxon>
        <taxon>Enterobacterales</taxon>
        <taxon>Enterobacteriaceae</taxon>
        <taxon>Salmonella</taxon>
    </lineage>
</organism>
<dbReference type="EMBL" id="DAANOO010000005">
    <property type="protein sequence ID" value="HAD0817110.1"/>
    <property type="molecule type" value="Genomic_DNA"/>
</dbReference>
<dbReference type="EMBL" id="DAANNK010000002">
    <property type="protein sequence ID" value="HAD0610919.1"/>
    <property type="molecule type" value="Genomic_DNA"/>
</dbReference>
<dbReference type="EMBL" id="DAANNJ010000008">
    <property type="protein sequence ID" value="HAD0607665.1"/>
    <property type="molecule type" value="Genomic_DNA"/>
</dbReference>
<dbReference type="Pfam" id="PF13198">
    <property type="entry name" value="DUF4014"/>
    <property type="match status" value="1"/>
</dbReference>
<name>A0A0W6TUI1_SALTM</name>
<dbReference type="EMBL" id="DAANOJ010000004">
    <property type="protein sequence ID" value="HAD0760085.1"/>
    <property type="molecule type" value="Genomic_DNA"/>
</dbReference>
<dbReference type="AlphaFoldDB" id="A0A0W6TUI1"/>
<evidence type="ECO:0000313" key="13">
    <source>
        <dbReference type="EMBL" id="ECX3063264.1"/>
    </source>
</evidence>
<evidence type="ECO:0000313" key="9">
    <source>
        <dbReference type="EMBL" id="ECS3485829.1"/>
    </source>
</evidence>
<dbReference type="EMBL" id="AAKJJB010000042">
    <property type="protein sequence ID" value="ECS3689215.1"/>
    <property type="molecule type" value="Genomic_DNA"/>
</dbReference>
<dbReference type="EMBL" id="AAHUQY010000014">
    <property type="protein sequence ID" value="ECA5342040.1"/>
    <property type="molecule type" value="Genomic_DNA"/>
</dbReference>
<evidence type="ECO:0000313" key="14">
    <source>
        <dbReference type="EMBL" id="EDG6486771.1"/>
    </source>
</evidence>
<evidence type="ECO:0000313" key="42">
    <source>
        <dbReference type="EMBL" id="KTZ04434.1"/>
    </source>
</evidence>
<keyword evidence="1" id="KW-0812">Transmembrane</keyword>
<evidence type="ECO:0000313" key="32">
    <source>
        <dbReference type="EMBL" id="HAD0817110.1"/>
    </source>
</evidence>
<evidence type="ECO:0000313" key="35">
    <source>
        <dbReference type="EMBL" id="HAD1033506.1"/>
    </source>
</evidence>
<comment type="caution">
    <text evidence="18">The sequence shown here is derived from an EMBL/GenBank/DDBJ whole genome shotgun (WGS) entry which is preliminary data.</text>
</comment>
<reference evidence="18" key="2">
    <citation type="journal article" date="2018" name="Genome Biol.">
        <title>SKESA: strategic k-mer extension for scrupulous assemblies.</title>
        <authorList>
            <person name="Souvorov A."/>
            <person name="Agarwala R."/>
            <person name="Lipman D.J."/>
        </authorList>
    </citation>
    <scope>NUCLEOTIDE SEQUENCE</scope>
    <source>
        <strain evidence="41">11-4127</strain>
        <strain evidence="24">SSI_AA315</strain>
        <strain evidence="19">SSI_AA318</strain>
        <strain evidence="18">SSI_AA324</strain>
        <strain evidence="17">SSI_AA326</strain>
        <strain evidence="27">SSI_AA334</strain>
        <strain evidence="25">SSI_AA339</strain>
        <strain evidence="21">SSI_AA340</strain>
        <strain evidence="34">SSI_AA343</strain>
        <strain evidence="20">SSI_AA345</strain>
        <strain evidence="22">SSI_AA348</strain>
        <strain evidence="26">SSI_AA354</strain>
        <strain evidence="23">SSI_AA357</strain>
        <strain evidence="28">SSI_AA374</strain>
        <strain evidence="35">SSI_AA376</strain>
        <strain evidence="29">SSI_AA396</strain>
        <strain evidence="30">SSI_AA400</strain>
        <strain evidence="31">SSI_AA407</strain>
        <strain evidence="32">SSI_AA415</strain>
        <strain evidence="33">SSI_AA419</strain>
        <strain evidence="36">SSI_AA422</strain>
        <strain evidence="37">SSI_AA677</strain>
        <strain evidence="38">SSI_AA820</strain>
        <strain evidence="40">SSI_AA852</strain>
        <strain evidence="39">SSI_AA859</strain>
    </source>
</reference>
<evidence type="ECO:0000313" key="25">
    <source>
        <dbReference type="EMBL" id="HAD0607665.1"/>
    </source>
</evidence>
<evidence type="ECO:0000313" key="24">
    <source>
        <dbReference type="EMBL" id="HAD0601705.1"/>
    </source>
</evidence>
<dbReference type="EMBL" id="DAANOF010000040">
    <property type="protein sequence ID" value="HAD0710261.1"/>
    <property type="molecule type" value="Genomic_DNA"/>
</dbReference>
<evidence type="ECO:0000313" key="27">
    <source>
        <dbReference type="EMBL" id="HAD0618087.1"/>
    </source>
</evidence>
<reference evidence="8" key="3">
    <citation type="submission" date="2018-07" db="EMBL/GenBank/DDBJ databases">
        <authorList>
            <consortium name="NARMS: The National Antimicrobial Resistance Monitoring System"/>
        </authorList>
    </citation>
    <scope>NUCLEOTIDE SEQUENCE</scope>
    <source>
        <strain evidence="7">CVM N18S0806</strain>
        <strain evidence="8">CVM N56971F</strain>
        <strain evidence="9">CVM N57720F</strain>
        <strain evidence="12">FSIS11811627</strain>
        <strain evidence="10">FSIS1606077</strain>
    </source>
</reference>
<evidence type="ECO:0000313" key="40">
    <source>
        <dbReference type="EMBL" id="HAD1914441.1"/>
    </source>
</evidence>
<evidence type="ECO:0000313" key="41">
    <source>
        <dbReference type="EMBL" id="HAE2525201.1"/>
    </source>
</evidence>
<evidence type="ECO:0000313" key="19">
    <source>
        <dbReference type="EMBL" id="HAD0467787.1"/>
    </source>
</evidence>
<dbReference type="EMBL" id="DAANYB010000003">
    <property type="protein sequence ID" value="HAD1914441.1"/>
    <property type="molecule type" value="Genomic_DNA"/>
</dbReference>
<evidence type="ECO:0000313" key="2">
    <source>
        <dbReference type="EMBL" id="EBV4696098.1"/>
    </source>
</evidence>
<evidence type="ECO:0000313" key="7">
    <source>
        <dbReference type="EMBL" id="ECK1399591.1"/>
    </source>
</evidence>
<evidence type="ECO:0000256" key="1">
    <source>
        <dbReference type="SAM" id="Phobius"/>
    </source>
</evidence>
<evidence type="ECO:0000313" key="3">
    <source>
        <dbReference type="EMBL" id="EBW5464801.1"/>
    </source>
</evidence>
<reference evidence="18" key="6">
    <citation type="submission" date="2019-08" db="EMBL/GenBank/DDBJ databases">
        <authorList>
            <consortium name="NCBI Pathogen Detection Project"/>
        </authorList>
    </citation>
    <scope>NUCLEOTIDE SEQUENCE</scope>
    <source>
        <strain evidence="41">11-4127</strain>
        <strain evidence="24">SSI_AA315</strain>
        <strain evidence="19">SSI_AA318</strain>
        <strain evidence="18">SSI_AA324</strain>
        <strain evidence="17">SSI_AA326</strain>
        <strain evidence="27">SSI_AA334</strain>
        <strain evidence="25">SSI_AA339</strain>
        <strain evidence="21">SSI_AA340</strain>
        <strain evidence="34">SSI_AA343</strain>
        <strain evidence="20">SSI_AA345</strain>
        <strain evidence="22">SSI_AA348</strain>
        <strain evidence="26">SSI_AA354</strain>
        <strain evidence="23">SSI_AA357</strain>
        <strain evidence="28">SSI_AA374</strain>
        <strain evidence="35">SSI_AA376</strain>
        <strain evidence="29">SSI_AA396</strain>
        <strain evidence="30">SSI_AA400</strain>
        <strain evidence="31">SSI_AA407</strain>
        <strain evidence="32">SSI_AA415</strain>
        <strain evidence="33">SSI_AA419</strain>
        <strain evidence="36">SSI_AA422</strain>
        <strain evidence="37">SSI_AA677</strain>
        <strain evidence="38">SSI_AA820</strain>
        <strain evidence="40">SSI_AA852</strain>
        <strain evidence="39">SSI_AA859</strain>
    </source>
</reference>
<evidence type="ECO:0000313" key="10">
    <source>
        <dbReference type="EMBL" id="ECS3689215.1"/>
    </source>
</evidence>
<evidence type="ECO:0000313" key="12">
    <source>
        <dbReference type="EMBL" id="ECV5316459.1"/>
    </source>
</evidence>
<keyword evidence="1" id="KW-0472">Membrane</keyword>
<dbReference type="EMBL" id="DAANMS010000020">
    <property type="protein sequence ID" value="HAD0534899.1"/>
    <property type="molecule type" value="Genomic_DNA"/>
</dbReference>
<reference evidence="4" key="4">
    <citation type="submission" date="2018-11" db="EMBL/GenBank/DDBJ databases">
        <authorList>
            <consortium name="GenomeTrakr network: Whole genome sequencing for foodborne pathogen traceback"/>
        </authorList>
    </citation>
    <scope>NUCLEOTIDE SEQUENCE</scope>
    <source>
        <strain evidence="13">15MN00354</strain>
        <strain evidence="11">FSIS11812453</strain>
        <strain evidence="14">FSIS1700237</strain>
        <strain evidence="16">FSIS1702925</strain>
        <strain evidence="15">FSIS1710628</strain>
        <strain evidence="4">FSIS21822729</strain>
        <strain evidence="6">FSIS21923391</strain>
    </source>
</reference>
<evidence type="ECO:0000313" key="29">
    <source>
        <dbReference type="EMBL" id="HAD0694755.1"/>
    </source>
</evidence>
<dbReference type="EMBL" id="DAANNR010000024">
    <property type="protein sequence ID" value="HAD0645717.1"/>
    <property type="molecule type" value="Genomic_DNA"/>
</dbReference>
<dbReference type="Proteomes" id="UP000054461">
    <property type="component" value="Unassembled WGS sequence"/>
</dbReference>
<dbReference type="EMBL" id="DAANML010000006">
    <property type="protein sequence ID" value="HAD0495990.1"/>
    <property type="molecule type" value="Genomic_DNA"/>
</dbReference>
<proteinExistence type="predicted"/>
<dbReference type="EMBL" id="DAANMI010000009">
    <property type="protein sequence ID" value="HAD0487358.1"/>
    <property type="molecule type" value="Genomic_DNA"/>
</dbReference>
<evidence type="ECO:0000313" key="17">
    <source>
        <dbReference type="EMBL" id="HAD0445992.1"/>
    </source>
</evidence>
<dbReference type="EMBL" id="DAANTO010000003">
    <property type="protein sequence ID" value="HAD1371586.1"/>
    <property type="molecule type" value="Genomic_DNA"/>
</dbReference>
<dbReference type="EMBL" id="DAANQO010000002">
    <property type="protein sequence ID" value="HAD0990391.1"/>
    <property type="molecule type" value="Genomic_DNA"/>
</dbReference>
<evidence type="ECO:0000313" key="31">
    <source>
        <dbReference type="EMBL" id="HAD0760085.1"/>
    </source>
</evidence>
<dbReference type="EMBL" id="AAHIPE010000028">
    <property type="protein sequence ID" value="EBW5464801.1"/>
    <property type="molecule type" value="Genomic_DNA"/>
</dbReference>
<dbReference type="EMBL" id="AAHFII010000030">
    <property type="protein sequence ID" value="EBV4696098.1"/>
    <property type="molecule type" value="Genomic_DNA"/>
</dbReference>
<keyword evidence="1" id="KW-1133">Transmembrane helix</keyword>
<evidence type="ECO:0000313" key="38">
    <source>
        <dbReference type="EMBL" id="HAD1823698.1"/>
    </source>
</evidence>
<dbReference type="EMBL" id="DAANMA010000006">
    <property type="protein sequence ID" value="HAD0445992.1"/>
    <property type="molecule type" value="Genomic_DNA"/>
</dbReference>
<dbReference type="EMBL" id="AAJASC010000029">
    <property type="protein sequence ID" value="ECK1399591.1"/>
    <property type="molecule type" value="Genomic_DNA"/>
</dbReference>
<dbReference type="EMBL" id="DAANMJ010000033">
    <property type="protein sequence ID" value="HAD0493203.1"/>
    <property type="molecule type" value="Genomic_DNA"/>
</dbReference>
<evidence type="ECO:0000313" key="8">
    <source>
        <dbReference type="EMBL" id="ECS2996760.1"/>
    </source>
</evidence>
<evidence type="ECO:0000313" key="30">
    <source>
        <dbReference type="EMBL" id="HAD0710261.1"/>
    </source>
</evidence>
<evidence type="ECO:0000313" key="18">
    <source>
        <dbReference type="EMBL" id="HAD0454084.1"/>
    </source>
</evidence>
<dbReference type="EMBL" id="AAHXBO010000073">
    <property type="protein sequence ID" value="ECB2819496.1"/>
    <property type="molecule type" value="Genomic_DNA"/>
</dbReference>
<dbReference type="InterPro" id="IPR025096">
    <property type="entry name" value="DUF4014"/>
</dbReference>
<dbReference type="EMBL" id="AAKMBA010000101">
    <property type="protein sequence ID" value="ECT2116279.1"/>
    <property type="molecule type" value="Genomic_DNA"/>
</dbReference>
<dbReference type="EMBL" id="JYVU01000083">
    <property type="protein sequence ID" value="KTZ04434.1"/>
    <property type="molecule type" value="Genomic_DNA"/>
</dbReference>
<dbReference type="RefSeq" id="WP_000161224.1">
    <property type="nucleotide sequence ID" value="NZ_CP032494.1"/>
</dbReference>
<gene>
    <name evidence="9" type="ORF">A3104_24425</name>
    <name evidence="8" type="ORF">A3Y76_05260</name>
    <name evidence="10" type="ORF">A4R48_24100</name>
    <name evidence="13" type="ORF">AKH62_23455</name>
    <name evidence="15" type="ORF">B4W90_23800</name>
    <name evidence="14" type="ORF">B8Z46_21860</name>
    <name evidence="16" type="ORF">CHN22_09265</name>
    <name evidence="42" type="ORF">DD95_23160</name>
    <name evidence="2" type="ORF">DO533_15125</name>
    <name evidence="3" type="ORF">DPS76_20530</name>
    <name evidence="12" type="ORF">DWU22_07145</name>
    <name evidence="11" type="ORF">DYM27_23325</name>
    <name evidence="4" type="ORF">EHB09_23745</name>
    <name evidence="5" type="ORF">ELS01_16740</name>
    <name evidence="6" type="ORF">EVY71_24345</name>
    <name evidence="7" type="ORF">FQC24_22545</name>
    <name evidence="40" type="ORF">G0052_09880</name>
    <name evidence="38" type="ORF">G0084_07285</name>
    <name evidence="39" type="ORF">G0170_07130</name>
    <name evidence="19" type="ORF">G0N45_07020</name>
    <name evidence="24" type="ORF">G0N48_06250</name>
    <name evidence="27" type="ORF">G0N53_20550</name>
    <name evidence="17" type="ORF">G0N59_12645</name>
    <name evidence="18" type="ORF">G0N60_06800</name>
    <name evidence="21" type="ORF">G0N62_21365</name>
    <name evidence="20" type="ORF">G0N65_14330</name>
    <name evidence="34" type="ORF">G0N66_06785</name>
    <name evidence="25" type="ORF">G0N67_13130</name>
    <name evidence="22" type="ORF">G0N75_12470</name>
    <name evidence="23" type="ORF">G0N84_21620</name>
    <name evidence="35" type="ORF">G0N85_09455</name>
    <name evidence="26" type="ORF">G0N86_06705</name>
    <name evidence="28" type="ORF">G0N95_20515</name>
    <name evidence="29" type="ORF">G0O10_08645</name>
    <name evidence="30" type="ORF">G0O14_18255</name>
    <name evidence="31" type="ORF">G0O22_07575</name>
    <name evidence="33" type="ORF">G0O25_02325</name>
    <name evidence="32" type="ORF">G0O39_10920</name>
    <name evidence="36" type="ORF">G0O40_07545</name>
    <name evidence="37" type="ORF">G0P58_07035</name>
    <name evidence="41" type="ORF">G3312_001498</name>
</gene>
<evidence type="ECO:0000313" key="5">
    <source>
        <dbReference type="EMBL" id="ECA5342040.1"/>
    </source>
</evidence>
<evidence type="ECO:0000313" key="34">
    <source>
        <dbReference type="EMBL" id="HAD0990391.1"/>
    </source>
</evidence>
<evidence type="ECO:0000313" key="16">
    <source>
        <dbReference type="EMBL" id="EDJ4178230.1"/>
    </source>
</evidence>
<evidence type="ECO:0000313" key="11">
    <source>
        <dbReference type="EMBL" id="ECT2116279.1"/>
    </source>
</evidence>
<evidence type="ECO:0000313" key="43">
    <source>
        <dbReference type="Proteomes" id="UP000054461"/>
    </source>
</evidence>
<dbReference type="EMBL" id="DAANNI010000002">
    <property type="protein sequence ID" value="HAD0601705.1"/>
    <property type="molecule type" value="Genomic_DNA"/>
</dbReference>
<dbReference type="EMBL" id="AAMIRC010000037">
    <property type="protein sequence ID" value="EDH7471863.1"/>
    <property type="molecule type" value="Genomic_DNA"/>
</dbReference>
<dbReference type="EMBL" id="DAANMC010000002">
    <property type="protein sequence ID" value="HAD0454084.1"/>
    <property type="molecule type" value="Genomic_DNA"/>
</dbReference>
<evidence type="ECO:0000313" key="15">
    <source>
        <dbReference type="EMBL" id="EDH7471863.1"/>
    </source>
</evidence>
<dbReference type="EMBL" id="AAKJHJ010000045">
    <property type="protein sequence ID" value="ECS3485829.1"/>
    <property type="molecule type" value="Genomic_DNA"/>
</dbReference>
<dbReference type="EMBL" id="DAANNL010000025">
    <property type="protein sequence ID" value="HAD0618087.1"/>
    <property type="molecule type" value="Genomic_DNA"/>
</dbReference>